<proteinExistence type="predicted"/>
<dbReference type="Pfam" id="PF00308">
    <property type="entry name" value="Bac_DnaA"/>
    <property type="match status" value="1"/>
</dbReference>
<dbReference type="Gene3D" id="1.10.8.60">
    <property type="match status" value="1"/>
</dbReference>
<dbReference type="EMBL" id="CP110257">
    <property type="protein sequence ID" value="UZD54177.1"/>
    <property type="molecule type" value="Genomic_DNA"/>
</dbReference>
<dbReference type="InterPro" id="IPR013317">
    <property type="entry name" value="DnaA_dom"/>
</dbReference>
<dbReference type="PANTHER" id="PTHR30050">
    <property type="entry name" value="CHROMOSOMAL REPLICATION INITIATOR PROTEIN DNAA"/>
    <property type="match status" value="1"/>
</dbReference>
<name>A0ABY6MQA6_9BURK</name>
<dbReference type="PANTHER" id="PTHR30050:SF5">
    <property type="entry name" value="DNAA REGULATORY INACTIVATOR HDA"/>
    <property type="match status" value="1"/>
</dbReference>
<evidence type="ECO:0000259" key="1">
    <source>
        <dbReference type="SMART" id="SM00382"/>
    </source>
</evidence>
<dbReference type="CDD" id="cd00009">
    <property type="entry name" value="AAA"/>
    <property type="match status" value="1"/>
</dbReference>
<keyword evidence="3" id="KW-1185">Reference proteome</keyword>
<reference evidence="2" key="1">
    <citation type="submission" date="2022-10" db="EMBL/GenBank/DDBJ databases">
        <title>Complete genome sequence of Schlegelella aquatica LMG 23380.</title>
        <authorList>
            <person name="Musilova J."/>
            <person name="Kourilova X."/>
            <person name="Bezdicek M."/>
            <person name="Hermankova K."/>
            <person name="Obruca S."/>
            <person name="Sedlar K."/>
        </authorList>
    </citation>
    <scope>NUCLEOTIDE SEQUENCE</scope>
    <source>
        <strain evidence="2">LMG 23380</strain>
    </source>
</reference>
<protein>
    <submittedName>
        <fullName evidence="2">DnaA regulatory inactivator Hda</fullName>
    </submittedName>
</protein>
<dbReference type="InterPro" id="IPR017788">
    <property type="entry name" value="Hda"/>
</dbReference>
<dbReference type="InterPro" id="IPR055199">
    <property type="entry name" value="Hda_lid"/>
</dbReference>
<dbReference type="Pfam" id="PF22688">
    <property type="entry name" value="Hda_lid"/>
    <property type="match status" value="1"/>
</dbReference>
<sequence length="231" mass="25497">MRQLPLGLGPQEVPTFDNYAVGPNRAAVEHLCGLNGQHAPAPVYLWGEPGTGKTHLLRALAHEVASLGGRVGWFDHTGGPSEFDEGWRLVVFDSCERYGPADQHRAFATFVQATTHGQLIAAAGRWPPVDLPLREDLRTRLGWGPVFQLLPLSEAECRAVLRQAADRRGVFLSDEVMSYLQTRFSRDLGSLMSMLDRLDRFALATQRAVTIPLLKQMLAEEGAPVAQGEFR</sequence>
<dbReference type="InterPro" id="IPR027417">
    <property type="entry name" value="P-loop_NTPase"/>
</dbReference>
<dbReference type="RefSeq" id="WP_264891746.1">
    <property type="nucleotide sequence ID" value="NZ_CP110257.1"/>
</dbReference>
<evidence type="ECO:0000313" key="3">
    <source>
        <dbReference type="Proteomes" id="UP001163266"/>
    </source>
</evidence>
<dbReference type="SMART" id="SM00382">
    <property type="entry name" value="AAA"/>
    <property type="match status" value="1"/>
</dbReference>
<gene>
    <name evidence="2" type="primary">hda</name>
    <name evidence="2" type="ORF">OMP39_10885</name>
</gene>
<accession>A0ABY6MQA6</accession>
<evidence type="ECO:0000313" key="2">
    <source>
        <dbReference type="EMBL" id="UZD54177.1"/>
    </source>
</evidence>
<dbReference type="Gene3D" id="3.40.50.300">
    <property type="entry name" value="P-loop containing nucleotide triphosphate hydrolases"/>
    <property type="match status" value="1"/>
</dbReference>
<feature type="domain" description="AAA+ ATPase" evidence="1">
    <location>
        <begin position="39"/>
        <end position="213"/>
    </location>
</feature>
<dbReference type="Proteomes" id="UP001163266">
    <property type="component" value="Chromosome"/>
</dbReference>
<dbReference type="NCBIfam" id="TIGR03420">
    <property type="entry name" value="DnaA_homol_Hda"/>
    <property type="match status" value="1"/>
</dbReference>
<organism evidence="2 3">
    <name type="scientific">Caldimonas aquatica</name>
    <dbReference type="NCBI Taxonomy" id="376175"/>
    <lineage>
        <taxon>Bacteria</taxon>
        <taxon>Pseudomonadati</taxon>
        <taxon>Pseudomonadota</taxon>
        <taxon>Betaproteobacteria</taxon>
        <taxon>Burkholderiales</taxon>
        <taxon>Sphaerotilaceae</taxon>
        <taxon>Caldimonas</taxon>
    </lineage>
</organism>
<dbReference type="SUPFAM" id="SSF52540">
    <property type="entry name" value="P-loop containing nucleoside triphosphate hydrolases"/>
    <property type="match status" value="1"/>
</dbReference>
<dbReference type="InterPro" id="IPR003593">
    <property type="entry name" value="AAA+_ATPase"/>
</dbReference>